<reference evidence="3 4" key="1">
    <citation type="submission" date="2019-04" db="EMBL/GenBank/DDBJ databases">
        <title>Genome of a novel bacterium Candidatus Jettenia ecosi reconstructed from metagenome of an anammox bioreactor.</title>
        <authorList>
            <person name="Mardanov A.V."/>
            <person name="Beletsky A.V."/>
            <person name="Ravin N.V."/>
            <person name="Botchkova E.A."/>
            <person name="Litti Y.V."/>
            <person name="Nozhevnikova A.N."/>
        </authorList>
    </citation>
    <scope>NUCLEOTIDE SEQUENCE [LARGE SCALE GENOMIC DNA]</scope>
    <source>
        <strain evidence="3">J2</strain>
    </source>
</reference>
<dbReference type="Gene3D" id="1.25.10.10">
    <property type="entry name" value="Leucine-rich Repeat Variant"/>
    <property type="match status" value="3"/>
</dbReference>
<dbReference type="Proteomes" id="UP000319783">
    <property type="component" value="Unassembled WGS sequence"/>
</dbReference>
<dbReference type="InterPro" id="IPR004155">
    <property type="entry name" value="PBS_lyase_HEAT"/>
</dbReference>
<name>A0A533Q870_9BACT</name>
<protein>
    <submittedName>
        <fullName evidence="3">HEAT repeat protein</fullName>
    </submittedName>
</protein>
<dbReference type="Pfam" id="PF14559">
    <property type="entry name" value="TPR_19"/>
    <property type="match status" value="1"/>
</dbReference>
<dbReference type="GO" id="GO:0016491">
    <property type="term" value="F:oxidoreductase activity"/>
    <property type="evidence" value="ECO:0007669"/>
    <property type="project" value="TreeGrafter"/>
</dbReference>
<dbReference type="Pfam" id="PF13646">
    <property type="entry name" value="HEAT_2"/>
    <property type="match status" value="3"/>
</dbReference>
<comment type="caution">
    <text evidence="3">The sequence shown here is derived from an EMBL/GenBank/DDBJ whole genome shotgun (WGS) entry which is preliminary data.</text>
</comment>
<proteinExistence type="predicted"/>
<keyword evidence="2" id="KW-0812">Transmembrane</keyword>
<dbReference type="PANTHER" id="PTHR12697:SF5">
    <property type="entry name" value="DEOXYHYPUSINE HYDROXYLASE"/>
    <property type="match status" value="1"/>
</dbReference>
<dbReference type="SUPFAM" id="SSF48452">
    <property type="entry name" value="TPR-like"/>
    <property type="match status" value="1"/>
</dbReference>
<evidence type="ECO:0000256" key="2">
    <source>
        <dbReference type="SAM" id="Phobius"/>
    </source>
</evidence>
<dbReference type="Pfam" id="PF02985">
    <property type="entry name" value="HEAT"/>
    <property type="match status" value="1"/>
</dbReference>
<keyword evidence="1" id="KW-0677">Repeat</keyword>
<dbReference type="SUPFAM" id="SSF48371">
    <property type="entry name" value="ARM repeat"/>
    <property type="match status" value="3"/>
</dbReference>
<dbReference type="PANTHER" id="PTHR12697">
    <property type="entry name" value="PBS LYASE HEAT-LIKE PROTEIN"/>
    <property type="match status" value="1"/>
</dbReference>
<dbReference type="Gene3D" id="1.25.40.10">
    <property type="entry name" value="Tetratricopeptide repeat domain"/>
    <property type="match status" value="1"/>
</dbReference>
<evidence type="ECO:0000313" key="4">
    <source>
        <dbReference type="Proteomes" id="UP000319783"/>
    </source>
</evidence>
<gene>
    <name evidence="3" type="ORF">JETT_2890</name>
</gene>
<dbReference type="AlphaFoldDB" id="A0A533Q870"/>
<organism evidence="3 4">
    <name type="scientific">Candidatus Jettenia ecosi</name>
    <dbReference type="NCBI Taxonomy" id="2494326"/>
    <lineage>
        <taxon>Bacteria</taxon>
        <taxon>Pseudomonadati</taxon>
        <taxon>Planctomycetota</taxon>
        <taxon>Candidatus Brocadiia</taxon>
        <taxon>Candidatus Brocadiales</taxon>
        <taxon>Candidatus Brocadiaceae</taxon>
        <taxon>Candidatus Jettenia</taxon>
    </lineage>
</organism>
<evidence type="ECO:0000256" key="1">
    <source>
        <dbReference type="ARBA" id="ARBA00022737"/>
    </source>
</evidence>
<sequence length="716" mass="81079">MSENSCIYAEKIRIKIYTILLISISIISFSGCGIFSKKVTIENVVTKTDIELQRKLEEWTEQLYSNDPTVRSSAAVSLLGLNLLHAQEPLVKILRNSGEREDVQISVIHAFGFTKDDRATDILIDLLDSESAPIQTAAAESLEKLKTRNSIRKMSETMLDPKQSISVKLLLAKSLGNTNDRDAVDPLIKTLSMDDIRLRQVAMESLEKITKQPNMNDSAWWRGWWARNRSKTREQWLEDIVSKQEESTQQLESKIEELNFEIAQKFIKLLEVRPDKMDPKPLVEAMESDYPNVRIFAAKELVKIKEPSVINALINAISDEQKEVRIEVVQALGEIDNDDRVIKPLIQSLSDTSLAVRQEAAKALGKLGKREAEEDLILALNKNTDLSLMCSIIESLGQIGDTRAVDPLITFLGHKEPKVRECTAAALGKIRDARSMEPLIAALNDEQERVRWYAADGLGKIGDPLCVESLIKLLSDPSARVRESAVTALGQIGNQQSIESLLKALQDVDKRVADQAAESLLNIKKIDFEVMDSIATTFSTNKDYKRAEIILERQIAEYSIKPEFKEEILQAKIKLAKTLFTMKDLQKALGIYEELVKQFPDDDTIKIHLIQCLKEMKQFDRALEWYTIWIKETSRNNQLCWQGRLDIANAMLEQGKYENVKNLIDGLQMEDPNLGGNEFKQNFQTLKDVSVRELFNSKTVSQKLGLEESSNVENKK</sequence>
<dbReference type="SMART" id="SM00567">
    <property type="entry name" value="EZ_HEAT"/>
    <property type="match status" value="11"/>
</dbReference>
<dbReference type="Pfam" id="PF03130">
    <property type="entry name" value="HEAT_PBS"/>
    <property type="match status" value="1"/>
</dbReference>
<evidence type="ECO:0000313" key="3">
    <source>
        <dbReference type="EMBL" id="TLD40847.1"/>
    </source>
</evidence>
<dbReference type="InterPro" id="IPR016024">
    <property type="entry name" value="ARM-type_fold"/>
</dbReference>
<dbReference type="InterPro" id="IPR011989">
    <property type="entry name" value="ARM-like"/>
</dbReference>
<keyword evidence="2" id="KW-1133">Transmembrane helix</keyword>
<dbReference type="EMBL" id="SULG01000076">
    <property type="protein sequence ID" value="TLD40847.1"/>
    <property type="molecule type" value="Genomic_DNA"/>
</dbReference>
<accession>A0A533Q870</accession>
<dbReference type="InterPro" id="IPR000357">
    <property type="entry name" value="HEAT"/>
</dbReference>
<dbReference type="InterPro" id="IPR011990">
    <property type="entry name" value="TPR-like_helical_dom_sf"/>
</dbReference>
<keyword evidence="2" id="KW-0472">Membrane</keyword>
<feature type="transmembrane region" description="Helical" evidence="2">
    <location>
        <begin position="16"/>
        <end position="36"/>
    </location>
</feature>